<evidence type="ECO:0000256" key="10">
    <source>
        <dbReference type="ARBA" id="ARBA00047785"/>
    </source>
</evidence>
<feature type="region of interest" description="Disordered" evidence="11">
    <location>
        <begin position="160"/>
        <end position="179"/>
    </location>
</feature>
<keyword evidence="3" id="KW-0808">Transferase</keyword>
<dbReference type="Pfam" id="PF13444">
    <property type="entry name" value="Acetyltransf_5"/>
    <property type="match status" value="1"/>
</dbReference>
<evidence type="ECO:0000313" key="12">
    <source>
        <dbReference type="EMBL" id="QYZ71820.1"/>
    </source>
</evidence>
<keyword evidence="5" id="KW-0012">Acyltransferase</keyword>
<dbReference type="Proteomes" id="UP000826300">
    <property type="component" value="Chromosome"/>
</dbReference>
<comment type="catalytic activity">
    <reaction evidence="10">
        <text>a (3R)-hydroxyacyl-[ACP] + L-ornithine = a lyso-ornithine lipid + holo-[ACP] + H(+)</text>
        <dbReference type="Rhea" id="RHEA:20633"/>
        <dbReference type="Rhea" id="RHEA-COMP:9685"/>
        <dbReference type="Rhea" id="RHEA-COMP:9945"/>
        <dbReference type="ChEBI" id="CHEBI:15378"/>
        <dbReference type="ChEBI" id="CHEBI:46911"/>
        <dbReference type="ChEBI" id="CHEBI:64479"/>
        <dbReference type="ChEBI" id="CHEBI:78827"/>
        <dbReference type="ChEBI" id="CHEBI:138482"/>
        <dbReference type="EC" id="2.3.2.30"/>
    </reaction>
    <physiologicalReaction direction="left-to-right" evidence="10">
        <dbReference type="Rhea" id="RHEA:20634"/>
    </physiologicalReaction>
</comment>
<dbReference type="PANTHER" id="PTHR37323">
    <property type="entry name" value="GCN5-RELATED N-ACETYLTRANSFERASE"/>
    <property type="match status" value="1"/>
</dbReference>
<keyword evidence="13" id="KW-1185">Reference proteome</keyword>
<evidence type="ECO:0000256" key="6">
    <source>
        <dbReference type="ARBA" id="ARBA00038095"/>
    </source>
</evidence>
<evidence type="ECO:0000256" key="11">
    <source>
        <dbReference type="SAM" id="MobiDB-lite"/>
    </source>
</evidence>
<evidence type="ECO:0000256" key="8">
    <source>
        <dbReference type="ARBA" id="ARBA00039866"/>
    </source>
</evidence>
<dbReference type="EC" id="2.3.2.30" evidence="7"/>
<evidence type="ECO:0000256" key="5">
    <source>
        <dbReference type="ARBA" id="ARBA00023315"/>
    </source>
</evidence>
<comment type="similarity">
    <text evidence="6">Belongs to the acetyltransferase family. OlsB subfamily.</text>
</comment>
<gene>
    <name evidence="12" type="ORF">JO391_02465</name>
</gene>
<dbReference type="GO" id="GO:0006629">
    <property type="term" value="P:lipid metabolic process"/>
    <property type="evidence" value="ECO:0007669"/>
    <property type="project" value="UniProtKB-KW"/>
</dbReference>
<feature type="compositionally biased region" description="Low complexity" evidence="11">
    <location>
        <begin position="160"/>
        <end position="171"/>
    </location>
</feature>
<dbReference type="AlphaFoldDB" id="A0A8G0ZZC6"/>
<organism evidence="12 13">
    <name type="scientific">Neotabrizicola shimadae</name>
    <dbReference type="NCBI Taxonomy" id="2807096"/>
    <lineage>
        <taxon>Bacteria</taxon>
        <taxon>Pseudomonadati</taxon>
        <taxon>Pseudomonadota</taxon>
        <taxon>Alphaproteobacteria</taxon>
        <taxon>Rhodobacterales</taxon>
        <taxon>Paracoccaceae</taxon>
        <taxon>Neotabrizicola</taxon>
    </lineage>
</organism>
<keyword evidence="2" id="KW-0444">Lipid biosynthesis</keyword>
<dbReference type="KEGG" id="nsm:JO391_02465"/>
<sequence>MHELRKGRLCARRAVTDPDLLSAQRLRHLCFRGVDGIDSDSFDATAQHWLIEDQQGALLACFRLIPVTTPEHLAASYSDRFFDLAPMADLAFPMLELGRFCIRPDVADPDVLRLAWGALAGVVDDLGAGVLFGCTSFRGADPARHRPALSALAGAHLGPAAHRPQARGDAVPLPPGPPADPRAALAGLPTLLRTYLGMGGWVADRAVPDPDLDTLVVFTAVEIAAIPPARARALRAIASAENFAAA</sequence>
<evidence type="ECO:0000256" key="3">
    <source>
        <dbReference type="ARBA" id="ARBA00022679"/>
    </source>
</evidence>
<dbReference type="Gene3D" id="3.40.630.30">
    <property type="match status" value="1"/>
</dbReference>
<dbReference type="InterPro" id="IPR052351">
    <property type="entry name" value="Ornithine_N-alpha-AT"/>
</dbReference>
<evidence type="ECO:0000256" key="7">
    <source>
        <dbReference type="ARBA" id="ARBA00039058"/>
    </source>
</evidence>
<proteinExistence type="inferred from homology"/>
<evidence type="ECO:0000256" key="4">
    <source>
        <dbReference type="ARBA" id="ARBA00023098"/>
    </source>
</evidence>
<dbReference type="SUPFAM" id="SSF55729">
    <property type="entry name" value="Acyl-CoA N-acyltransferases (Nat)"/>
    <property type="match status" value="1"/>
</dbReference>
<dbReference type="EMBL" id="CP069370">
    <property type="protein sequence ID" value="QYZ71820.1"/>
    <property type="molecule type" value="Genomic_DNA"/>
</dbReference>
<dbReference type="GO" id="GO:0043810">
    <property type="term" value="F:ornithine-acyl [acyl carrier protein] N-acyltransferase activity"/>
    <property type="evidence" value="ECO:0007669"/>
    <property type="project" value="UniProtKB-EC"/>
</dbReference>
<protein>
    <recommendedName>
        <fullName evidence="8">L-ornithine N(alpha)-acyltransferase</fullName>
        <ecNumber evidence="7">2.3.2.30</ecNumber>
    </recommendedName>
</protein>
<accession>A0A8G0ZZC6</accession>
<dbReference type="PANTHER" id="PTHR37323:SF1">
    <property type="entry name" value="L-ORNITHINE N(ALPHA)-ACYLTRANSFERASE"/>
    <property type="match status" value="1"/>
</dbReference>
<reference evidence="12" key="1">
    <citation type="submission" date="2021-02" db="EMBL/GenBank/DDBJ databases">
        <title>Rhodobacter shimadae sp. nov., an aerobic anoxygenic phototrophic bacterium isolated from a hot spring.</title>
        <authorList>
            <person name="Muramatsu S."/>
            <person name="Haruta S."/>
            <person name="Hirose S."/>
            <person name="Hanada S."/>
        </authorList>
    </citation>
    <scope>NUCLEOTIDE SEQUENCE</scope>
    <source>
        <strain evidence="12">N10</strain>
    </source>
</reference>
<keyword evidence="4" id="KW-0443">Lipid metabolism</keyword>
<comment type="function">
    <text evidence="9">Catalyzes the first step in the biosynthesis of ornithine lipids, which are phosphorus-free membrane lipids. Catalyzes the 3-hydroxyacyl-acyl carrier protein-dependent acylation of ornithine to form lyso-ornithine lipid (LOL).</text>
</comment>
<evidence type="ECO:0000256" key="2">
    <source>
        <dbReference type="ARBA" id="ARBA00022516"/>
    </source>
</evidence>
<dbReference type="InterPro" id="IPR016181">
    <property type="entry name" value="Acyl_CoA_acyltransferase"/>
</dbReference>
<name>A0A8G0ZZC6_9RHOB</name>
<evidence type="ECO:0000256" key="1">
    <source>
        <dbReference type="ARBA" id="ARBA00005189"/>
    </source>
</evidence>
<comment type="pathway">
    <text evidence="1">Lipid metabolism.</text>
</comment>
<evidence type="ECO:0000256" key="9">
    <source>
        <dbReference type="ARBA" id="ARBA00045724"/>
    </source>
</evidence>
<evidence type="ECO:0000313" key="13">
    <source>
        <dbReference type="Proteomes" id="UP000826300"/>
    </source>
</evidence>